<dbReference type="GeneID" id="100902543"/>
<dbReference type="PROSITE" id="PS00455">
    <property type="entry name" value="AMP_BINDING"/>
    <property type="match status" value="1"/>
</dbReference>
<dbReference type="InterPro" id="IPR042099">
    <property type="entry name" value="ANL_N_sf"/>
</dbReference>
<dbReference type="GO" id="GO:0031956">
    <property type="term" value="F:medium-chain fatty acid-CoA ligase activity"/>
    <property type="evidence" value="ECO:0007669"/>
    <property type="project" value="UniProtKB-EC"/>
</dbReference>
<evidence type="ECO:0000256" key="5">
    <source>
        <dbReference type="ARBA" id="ARBA00039638"/>
    </source>
</evidence>
<protein>
    <recommendedName>
        <fullName evidence="5">Medium-chain acyl-CoA ligase ACSF2, mitochondrial</fullName>
        <ecNumber evidence="4">6.2.1.2</ecNumber>
    </recommendedName>
</protein>
<evidence type="ECO:0000313" key="11">
    <source>
        <dbReference type="RefSeq" id="XP_003741506.1"/>
    </source>
</evidence>
<dbReference type="GO" id="GO:0006631">
    <property type="term" value="P:fatty acid metabolic process"/>
    <property type="evidence" value="ECO:0007669"/>
    <property type="project" value="TreeGrafter"/>
</dbReference>
<accession>A0AAJ6QRG7</accession>
<dbReference type="Proteomes" id="UP000694867">
    <property type="component" value="Unplaced"/>
</dbReference>
<evidence type="ECO:0000256" key="3">
    <source>
        <dbReference type="ARBA" id="ARBA00037247"/>
    </source>
</evidence>
<feature type="domain" description="AMP-binding enzyme C-terminal" evidence="9">
    <location>
        <begin position="513"/>
        <end position="587"/>
    </location>
</feature>
<keyword evidence="10" id="KW-1185">Reference proteome</keyword>
<evidence type="ECO:0000313" key="10">
    <source>
        <dbReference type="Proteomes" id="UP000694867"/>
    </source>
</evidence>
<name>A0AAJ6QRG7_9ACAR</name>
<evidence type="ECO:0000256" key="7">
    <source>
        <dbReference type="ARBA" id="ARBA00048277"/>
    </source>
</evidence>
<evidence type="ECO:0000256" key="1">
    <source>
        <dbReference type="ARBA" id="ARBA00006432"/>
    </source>
</evidence>
<reference evidence="11" key="1">
    <citation type="submission" date="2025-08" db="UniProtKB">
        <authorList>
            <consortium name="RefSeq"/>
        </authorList>
    </citation>
    <scope>IDENTIFICATION</scope>
</reference>
<dbReference type="PANTHER" id="PTHR43201">
    <property type="entry name" value="ACYL-COA SYNTHETASE"/>
    <property type="match status" value="1"/>
</dbReference>
<dbReference type="RefSeq" id="XP_003741506.1">
    <property type="nucleotide sequence ID" value="XM_003741458.2"/>
</dbReference>
<sequence length="603" mass="66382">MTVKCASSRLLRVGGHNFQRLSRKSQIASWMHTSSWLRSSPSASESPELETEKKLSYHCEVGTTPLNNRTLGKCINRAAASSGDKVAYTFVESNRSFTFGEFREHVDRCAKGLLAAGLSKGDTLLIFAPNIPNWLLIFAACSKLGVVSASVHPAYSKPEFFNAIEKVKPKAIFIPDEFKTIKFYGNLCKWIPELATSSPGQLSSAQFPSIKTVIVESEKTLPGTVNMKEISQGGNADLEAAEAKVGCDDPLTVIFTSGTTGSAKAASLIHHGFINNCQIVTDIMVRTEDQPCIMNPLPLFHVFGLLSATIPILSDYRTIFPAIGYDQIAIMKSIQDYKCTRMTGSPTMFIDLINHPERSKYDMSSLVYCTMGGSICTTETRKLVEETFGCLSLTGYGSTETSTVCSLIRPDDPPEKRMVSVGRPLPHVEMKIADPETGVEVPCNETGEVWIRGFNIFNGYLGEEAKTKDVITPSRWYRSGDIGTMDDEGYFNIVGRLKDLIIRGGENIHPIDVEVELDSHPAVEESHVIGVPDKRLGEEVCAVIVLRDGAEASPEELRAYLKDKVAYFKIPKYFLFELDVPKTAIGKAQKNKMREAATKKLGL</sequence>
<dbReference type="FunFam" id="3.30.300.30:FF:000008">
    <property type="entry name" value="2,3-dihydroxybenzoate-AMP ligase"/>
    <property type="match status" value="1"/>
</dbReference>
<dbReference type="EC" id="6.2.1.2" evidence="4"/>
<keyword evidence="2" id="KW-0436">Ligase</keyword>
<dbReference type="InterPro" id="IPR025110">
    <property type="entry name" value="AMP-bd_C"/>
</dbReference>
<evidence type="ECO:0000259" key="9">
    <source>
        <dbReference type="Pfam" id="PF13193"/>
    </source>
</evidence>
<dbReference type="SUPFAM" id="SSF56801">
    <property type="entry name" value="Acetyl-CoA synthetase-like"/>
    <property type="match status" value="1"/>
</dbReference>
<dbReference type="InterPro" id="IPR020845">
    <property type="entry name" value="AMP-binding_CS"/>
</dbReference>
<dbReference type="Gene3D" id="3.30.300.30">
    <property type="match status" value="1"/>
</dbReference>
<evidence type="ECO:0000256" key="4">
    <source>
        <dbReference type="ARBA" id="ARBA00039009"/>
    </source>
</evidence>
<organism evidence="10 11">
    <name type="scientific">Galendromus occidentalis</name>
    <name type="common">western predatory mite</name>
    <dbReference type="NCBI Taxonomy" id="34638"/>
    <lineage>
        <taxon>Eukaryota</taxon>
        <taxon>Metazoa</taxon>
        <taxon>Ecdysozoa</taxon>
        <taxon>Arthropoda</taxon>
        <taxon>Chelicerata</taxon>
        <taxon>Arachnida</taxon>
        <taxon>Acari</taxon>
        <taxon>Parasitiformes</taxon>
        <taxon>Mesostigmata</taxon>
        <taxon>Gamasina</taxon>
        <taxon>Phytoseioidea</taxon>
        <taxon>Phytoseiidae</taxon>
        <taxon>Typhlodrominae</taxon>
        <taxon>Galendromus</taxon>
    </lineage>
</organism>
<evidence type="ECO:0000259" key="8">
    <source>
        <dbReference type="Pfam" id="PF00501"/>
    </source>
</evidence>
<dbReference type="Pfam" id="PF13193">
    <property type="entry name" value="AMP-binding_C"/>
    <property type="match status" value="1"/>
</dbReference>
<dbReference type="PANTHER" id="PTHR43201:SF5">
    <property type="entry name" value="MEDIUM-CHAIN ACYL-COA LIGASE ACSF2, MITOCHONDRIAL"/>
    <property type="match status" value="1"/>
</dbReference>
<dbReference type="InterPro" id="IPR000873">
    <property type="entry name" value="AMP-dep_synth/lig_dom"/>
</dbReference>
<dbReference type="InterPro" id="IPR045851">
    <property type="entry name" value="AMP-bd_C_sf"/>
</dbReference>
<feature type="domain" description="AMP-dependent synthetase/ligase" evidence="8">
    <location>
        <begin position="77"/>
        <end position="461"/>
    </location>
</feature>
<dbReference type="Gene3D" id="3.40.50.12780">
    <property type="entry name" value="N-terminal domain of ligase-like"/>
    <property type="match status" value="1"/>
</dbReference>
<comment type="catalytic activity">
    <reaction evidence="7">
        <text>a medium-chain fatty acid + ATP + CoA = a medium-chain fatty acyl-CoA + AMP + diphosphate</text>
        <dbReference type="Rhea" id="RHEA:48340"/>
        <dbReference type="ChEBI" id="CHEBI:30616"/>
        <dbReference type="ChEBI" id="CHEBI:33019"/>
        <dbReference type="ChEBI" id="CHEBI:57287"/>
        <dbReference type="ChEBI" id="CHEBI:59558"/>
        <dbReference type="ChEBI" id="CHEBI:90546"/>
        <dbReference type="ChEBI" id="CHEBI:456215"/>
        <dbReference type="EC" id="6.2.1.2"/>
    </reaction>
</comment>
<comment type="catalytic activity">
    <reaction evidence="6">
        <text>octanoate + ATP + CoA = octanoyl-CoA + AMP + diphosphate</text>
        <dbReference type="Rhea" id="RHEA:33631"/>
        <dbReference type="ChEBI" id="CHEBI:25646"/>
        <dbReference type="ChEBI" id="CHEBI:30616"/>
        <dbReference type="ChEBI" id="CHEBI:33019"/>
        <dbReference type="ChEBI" id="CHEBI:57287"/>
        <dbReference type="ChEBI" id="CHEBI:57386"/>
        <dbReference type="ChEBI" id="CHEBI:456215"/>
    </reaction>
</comment>
<gene>
    <name evidence="11" type="primary">LOC100902543</name>
</gene>
<evidence type="ECO:0000256" key="6">
    <source>
        <dbReference type="ARBA" id="ARBA00047319"/>
    </source>
</evidence>
<dbReference type="KEGG" id="goe:100902543"/>
<evidence type="ECO:0000256" key="2">
    <source>
        <dbReference type="ARBA" id="ARBA00022598"/>
    </source>
</evidence>
<dbReference type="AlphaFoldDB" id="A0AAJ6QRG7"/>
<proteinExistence type="inferred from homology"/>
<dbReference type="Pfam" id="PF00501">
    <property type="entry name" value="AMP-binding"/>
    <property type="match status" value="1"/>
</dbReference>
<comment type="similarity">
    <text evidence="1">Belongs to the ATP-dependent AMP-binding enzyme family.</text>
</comment>
<comment type="function">
    <text evidence="3">Acyl-CoA synthases catalyze the initial reaction in fatty acid metabolism, by forming a thioester with CoA. Has some preference toward medium-chain substrates. Plays a role in adipocyte differentiation.</text>
</comment>